<dbReference type="SUPFAM" id="SSF53850">
    <property type="entry name" value="Periplasmic binding protein-like II"/>
    <property type="match status" value="1"/>
</dbReference>
<reference evidence="2 3" key="1">
    <citation type="submission" date="2023-10" db="EMBL/GenBank/DDBJ databases">
        <authorList>
            <person name="Venkata Ramana C."/>
            <person name="Sasikala C."/>
            <person name="Dhurka M."/>
        </authorList>
    </citation>
    <scope>NUCLEOTIDE SEQUENCE [LARGE SCALE GENOMIC DNA]</scope>
    <source>
        <strain evidence="2 3">KCTC 32151</strain>
    </source>
</reference>
<name>A0ABU4AQ09_9HYPH</name>
<evidence type="ECO:0000313" key="3">
    <source>
        <dbReference type="Proteomes" id="UP001185659"/>
    </source>
</evidence>
<dbReference type="Proteomes" id="UP001185659">
    <property type="component" value="Unassembled WGS sequence"/>
</dbReference>
<dbReference type="EMBL" id="JAWLIP010000009">
    <property type="protein sequence ID" value="MDV6228328.1"/>
    <property type="molecule type" value="Genomic_DNA"/>
</dbReference>
<keyword evidence="3" id="KW-1185">Reference proteome</keyword>
<feature type="signal peptide" evidence="1">
    <location>
        <begin position="1"/>
        <end position="21"/>
    </location>
</feature>
<evidence type="ECO:0000313" key="2">
    <source>
        <dbReference type="EMBL" id="MDV6228328.1"/>
    </source>
</evidence>
<accession>A0ABU4AQ09</accession>
<keyword evidence="1" id="KW-0732">Signal</keyword>
<proteinExistence type="predicted"/>
<comment type="caution">
    <text evidence="2">The sequence shown here is derived from an EMBL/GenBank/DDBJ whole genome shotgun (WGS) entry which is preliminary data.</text>
</comment>
<dbReference type="PANTHER" id="PTHR42941">
    <property type="entry name" value="SLL1037 PROTEIN"/>
    <property type="match status" value="1"/>
</dbReference>
<dbReference type="InterPro" id="IPR011852">
    <property type="entry name" value="TRAP_TAXI"/>
</dbReference>
<protein>
    <submittedName>
        <fullName evidence="2">TAXI family TRAP transporter solute-binding subunit</fullName>
    </submittedName>
</protein>
<gene>
    <name evidence="2" type="ORF">R2G56_18710</name>
</gene>
<dbReference type="Gene3D" id="3.40.190.10">
    <property type="entry name" value="Periplasmic binding protein-like II"/>
    <property type="match status" value="2"/>
</dbReference>
<dbReference type="RefSeq" id="WP_317562249.1">
    <property type="nucleotide sequence ID" value="NZ_JAWLIP010000009.1"/>
</dbReference>
<evidence type="ECO:0000256" key="1">
    <source>
        <dbReference type="SAM" id="SignalP"/>
    </source>
</evidence>
<feature type="chain" id="PRO_5046865660" evidence="1">
    <location>
        <begin position="22"/>
        <end position="320"/>
    </location>
</feature>
<dbReference type="PANTHER" id="PTHR42941:SF1">
    <property type="entry name" value="SLL1037 PROTEIN"/>
    <property type="match status" value="1"/>
</dbReference>
<dbReference type="Pfam" id="PF16868">
    <property type="entry name" value="NMT1_3"/>
    <property type="match status" value="1"/>
</dbReference>
<organism evidence="2 3">
    <name type="scientific">Nitratireductor aquimarinus</name>
    <dbReference type="NCBI Taxonomy" id="889300"/>
    <lineage>
        <taxon>Bacteria</taxon>
        <taxon>Pseudomonadati</taxon>
        <taxon>Pseudomonadota</taxon>
        <taxon>Alphaproteobacteria</taxon>
        <taxon>Hyphomicrobiales</taxon>
        <taxon>Phyllobacteriaceae</taxon>
        <taxon>Nitratireductor</taxon>
    </lineage>
</organism>
<sequence>MNIRALFAAGAILLAAPAAHANEKLLIGSTSASSSQYGYFVALAKIINDQIEGVEASVVETGATLDNIRRMERNQIDFGLVTTNVVQHAVSGTQGFKGRPTDIQLLWVYAPAPQNVVVRKDSGIDTMDKLNGRRFNPGLKGSATEATAEAVLKTLGIQPDYVRGSTTDVVNMVKDNRVTGYVKSGAGKKLDSSSLDISTMTPINVLSLTDAQASKLEQEMPDISVVKVPANADQDIPEYSTWSFGLAVAASPNLNEETAYQIVKAAMADKTVQVAALASLKGENLAELTTTYGTVSLHPGAARWFSENGIELPQKLQPKK</sequence>
<dbReference type="NCBIfam" id="TIGR02122">
    <property type="entry name" value="TRAP_TAXI"/>
    <property type="match status" value="1"/>
</dbReference>